<sequence length="37" mass="4269">MSAGTQNQALAMLLFFYREVLHIDRHHVPTKTLVSRS</sequence>
<proteinExistence type="predicted"/>
<name>A0ABW9MT31_9XANT</name>
<dbReference type="Gene3D" id="1.10.150.130">
    <property type="match status" value="1"/>
</dbReference>
<gene>
    <name evidence="2" type="ORF">ACI6Q5_21000</name>
</gene>
<comment type="caution">
    <text evidence="2">The sequence shown here is derived from an EMBL/GenBank/DDBJ whole genome shotgun (WGS) entry which is preliminary data.</text>
</comment>
<keyword evidence="1" id="KW-0238">DNA-binding</keyword>
<evidence type="ECO:0000313" key="2">
    <source>
        <dbReference type="EMBL" id="MFO3707385.1"/>
    </source>
</evidence>
<evidence type="ECO:0000313" key="3">
    <source>
        <dbReference type="Proteomes" id="UP001637990"/>
    </source>
</evidence>
<dbReference type="InterPro" id="IPR010998">
    <property type="entry name" value="Integrase_recombinase_N"/>
</dbReference>
<reference evidence="2 3" key="1">
    <citation type="submission" date="2024-11" db="EMBL/GenBank/DDBJ databases">
        <title>Genome sequencing of Xanthomonas codiaei.</title>
        <authorList>
            <person name="Studholme D.J."/>
        </authorList>
    </citation>
    <scope>NUCLEOTIDE SEQUENCE [LARGE SCALE GENOMIC DNA]</scope>
    <source>
        <strain evidence="2 3">NCPPB 4350</strain>
    </source>
</reference>
<keyword evidence="3" id="KW-1185">Reference proteome</keyword>
<accession>A0ABW9MT31</accession>
<protein>
    <recommendedName>
        <fullName evidence="4">Integrase</fullName>
    </recommendedName>
</protein>
<dbReference type="EMBL" id="JBJGBS010000199">
    <property type="protein sequence ID" value="MFO3707385.1"/>
    <property type="molecule type" value="Genomic_DNA"/>
</dbReference>
<evidence type="ECO:0000256" key="1">
    <source>
        <dbReference type="ARBA" id="ARBA00023125"/>
    </source>
</evidence>
<dbReference type="RefSeq" id="WP_410049884.1">
    <property type="nucleotide sequence ID" value="NZ_JBJGBS010000199.1"/>
</dbReference>
<evidence type="ECO:0008006" key="4">
    <source>
        <dbReference type="Google" id="ProtNLM"/>
    </source>
</evidence>
<dbReference type="Proteomes" id="UP001637990">
    <property type="component" value="Unassembled WGS sequence"/>
</dbReference>
<organism evidence="2 3">
    <name type="scientific">Xanthomonas codiaei</name>
    <dbReference type="NCBI Taxonomy" id="56463"/>
    <lineage>
        <taxon>Bacteria</taxon>
        <taxon>Pseudomonadati</taxon>
        <taxon>Pseudomonadota</taxon>
        <taxon>Gammaproteobacteria</taxon>
        <taxon>Lysobacterales</taxon>
        <taxon>Lysobacteraceae</taxon>
        <taxon>Xanthomonas</taxon>
    </lineage>
</organism>